<proteinExistence type="predicted"/>
<keyword evidence="1" id="KW-0812">Transmembrane</keyword>
<evidence type="ECO:0000313" key="2">
    <source>
        <dbReference type="EMBL" id="SIQ53779.1"/>
    </source>
</evidence>
<dbReference type="EMBL" id="FTMA01000002">
    <property type="protein sequence ID" value="SIQ53779.1"/>
    <property type="molecule type" value="Genomic_DNA"/>
</dbReference>
<dbReference type="AlphaFoldDB" id="A0A1N6TK73"/>
<reference evidence="3" key="1">
    <citation type="submission" date="2017-01" db="EMBL/GenBank/DDBJ databases">
        <authorList>
            <person name="Varghese N."/>
            <person name="Submissions S."/>
        </authorList>
    </citation>
    <scope>NUCLEOTIDE SEQUENCE [LARGE SCALE GENOMIC DNA]</scope>
    <source>
        <strain evidence="3">DSM 15366</strain>
    </source>
</reference>
<evidence type="ECO:0000256" key="1">
    <source>
        <dbReference type="SAM" id="Phobius"/>
    </source>
</evidence>
<sequence length="121" mass="13973">MVLYVLFNSVFFFIEINTLFGHKESNHSGSSGVASIDDVLKVFSLLLNVLESIAIVGYLYVAIGVAIIALILFVPVQVYYINRKFKNYRKKFWYSLMASFAVVILVKLVMYSWMYIDMNYL</sequence>
<dbReference type="Proteomes" id="UP000186953">
    <property type="component" value="Unassembled WGS sequence"/>
</dbReference>
<evidence type="ECO:0000313" key="3">
    <source>
        <dbReference type="Proteomes" id="UP000186953"/>
    </source>
</evidence>
<name>A0A1N6TK73_9FLAO</name>
<organism evidence="2 3">
    <name type="scientific">Maribacter ulvicola</name>
    <dbReference type="NCBI Taxonomy" id="228959"/>
    <lineage>
        <taxon>Bacteria</taxon>
        <taxon>Pseudomonadati</taxon>
        <taxon>Bacteroidota</taxon>
        <taxon>Flavobacteriia</taxon>
        <taxon>Flavobacteriales</taxon>
        <taxon>Flavobacteriaceae</taxon>
        <taxon>Maribacter</taxon>
    </lineage>
</organism>
<feature type="transmembrane region" description="Helical" evidence="1">
    <location>
        <begin position="53"/>
        <end position="80"/>
    </location>
</feature>
<keyword evidence="1" id="KW-0472">Membrane</keyword>
<accession>A0A1N6TK73</accession>
<keyword evidence="3" id="KW-1185">Reference proteome</keyword>
<protein>
    <submittedName>
        <fullName evidence="2">Uncharacterized protein</fullName>
    </submittedName>
</protein>
<gene>
    <name evidence="2" type="ORF">SAMN05421797_1026</name>
</gene>
<dbReference type="STRING" id="228959.SAMN05421797_1026"/>
<feature type="transmembrane region" description="Helical" evidence="1">
    <location>
        <begin position="92"/>
        <end position="116"/>
    </location>
</feature>
<keyword evidence="1" id="KW-1133">Transmembrane helix</keyword>